<dbReference type="CDD" id="cd01347">
    <property type="entry name" value="ligand_gated_channel"/>
    <property type="match status" value="1"/>
</dbReference>
<dbReference type="NCBIfam" id="TIGR01782">
    <property type="entry name" value="TonB-Xanth-Caul"/>
    <property type="match status" value="1"/>
</dbReference>
<dbReference type="Pfam" id="PF00593">
    <property type="entry name" value="TonB_dep_Rec_b-barrel"/>
    <property type="match status" value="1"/>
</dbReference>
<evidence type="ECO:0000259" key="14">
    <source>
        <dbReference type="Pfam" id="PF07715"/>
    </source>
</evidence>
<keyword evidence="2 9" id="KW-0813">Transport</keyword>
<comment type="caution">
    <text evidence="15">The sequence shown here is derived from an EMBL/GenBank/DDBJ whole genome shotgun (WGS) entry which is preliminary data.</text>
</comment>
<dbReference type="Proteomes" id="UP001500657">
    <property type="component" value="Unassembled WGS sequence"/>
</dbReference>
<keyword evidence="6 11" id="KW-0798">TonB box</keyword>
<evidence type="ECO:0000313" key="15">
    <source>
        <dbReference type="EMBL" id="GAA0247023.1"/>
    </source>
</evidence>
<dbReference type="InterPro" id="IPR039426">
    <property type="entry name" value="TonB-dep_rcpt-like"/>
</dbReference>
<evidence type="ECO:0000256" key="4">
    <source>
        <dbReference type="ARBA" id="ARBA00022692"/>
    </source>
</evidence>
<evidence type="ECO:0000256" key="1">
    <source>
        <dbReference type="ARBA" id="ARBA00004571"/>
    </source>
</evidence>
<keyword evidence="5 12" id="KW-0732">Signal</keyword>
<evidence type="ECO:0000256" key="7">
    <source>
        <dbReference type="ARBA" id="ARBA00023136"/>
    </source>
</evidence>
<feature type="short sequence motif" description="TonB C-terminal box" evidence="10">
    <location>
        <begin position="896"/>
        <end position="913"/>
    </location>
</feature>
<dbReference type="SUPFAM" id="SSF56935">
    <property type="entry name" value="Porins"/>
    <property type="match status" value="1"/>
</dbReference>
<dbReference type="PANTHER" id="PTHR40980:SF3">
    <property type="entry name" value="TONB-DEPENDENT RECEPTOR-LIKE BETA-BARREL DOMAIN-CONTAINING PROTEIN"/>
    <property type="match status" value="1"/>
</dbReference>
<dbReference type="InterPro" id="IPR010917">
    <property type="entry name" value="TonB_rcpt_CS"/>
</dbReference>
<dbReference type="InterPro" id="IPR036942">
    <property type="entry name" value="Beta-barrel_TonB_sf"/>
</dbReference>
<evidence type="ECO:0000256" key="2">
    <source>
        <dbReference type="ARBA" id="ARBA00022448"/>
    </source>
</evidence>
<dbReference type="EMBL" id="BAAAFO010000002">
    <property type="protein sequence ID" value="GAA0247023.1"/>
    <property type="molecule type" value="Genomic_DNA"/>
</dbReference>
<sequence length="913" mass="99148">MNYRKTLLAASIITGLCLSGAVFAQDSAQSADSATTTTQTAAQRAKAAQEKDATQLVGVTVVGIRASLQKSLDTKRNLDTISDSITAEDIGKFPNTNVAEAMSLMPGVTIDRRFGQGERVSIDGTDPSLNLSFLDGHPVAQAIWLYGESPNRGFDYTMMAPEILGRLEVIKSSEARLPEGSLGGTVLMHSRKPLDLDANTISGTVGYSYNDQAEGGKPNVSALYSWKNTDSTFGFDIAAQHFEERIDRQGLEIFGYSPVSAFAAVNPNIAAQVAAGELRPNDMVPQEVNAAYFQQTRKRDSALFNLQFKPNDQFSADLSGLYIKENFDSYNQSMYNFMTQNTSSMQAVDSFTPTTNGVVSGGHTNANPGSGTGLIYDNQLRQSEVTTKGVDLRADYTTDSWSLGGQIGMSKSDNPNINQYLLEPTYQGSYSWNINKGFQADDQAAVHDPANWGGGWLGNNGKFASHAKDQYAQLDFSKNFDSVINQLLLGVRYNKHNEDYALHVYGGVTPGTLADVGTIGDTDILDALPGIYDNTGKHIQVGAGNIQNWINNSSLDFSNPDPGSTINNTWQLEQKNTAAYAQLNFSTDNLRGNVGVRWVHTKTASTAYTKPNDAAPVLPAPASWWGTTTNTKNNFLPSVNLVYDNGGDVVLRAAASKVMAWAPYNLMVNQTFLNDTVLTGSGGSPSIDPYKSYNFNVSAEWYFAPQSVLAGSVFFKHVLNYILITPGTEVQYNSIRDTDPTTWSALVGSHGCTADGFCDYSVSRPHNGGGARVKGFTLNYQQAFGETGFGLIANYTFATGKTNAGTSMPYLSRNSVSVSPYYENGAFSGRVNYNWRSKYQGVGYVAGAPAATTDDYTDVSASVGWTFNPNFSLSLDALNLTNQKYFQYTDTPNLPNAKYTTGRRYMASLHFKF</sequence>
<keyword evidence="15" id="KW-0675">Receptor</keyword>
<feature type="domain" description="TonB-dependent receptor-like beta-barrel" evidence="13">
    <location>
        <begin position="429"/>
        <end position="880"/>
    </location>
</feature>
<dbReference type="InterPro" id="IPR000531">
    <property type="entry name" value="Beta-barrel_TonB"/>
</dbReference>
<comment type="similarity">
    <text evidence="9 11">Belongs to the TonB-dependent receptor family.</text>
</comment>
<evidence type="ECO:0000256" key="3">
    <source>
        <dbReference type="ARBA" id="ARBA00022452"/>
    </source>
</evidence>
<dbReference type="PROSITE" id="PS01156">
    <property type="entry name" value="TONB_DEPENDENT_REC_2"/>
    <property type="match status" value="1"/>
</dbReference>
<evidence type="ECO:0000313" key="16">
    <source>
        <dbReference type="Proteomes" id="UP001500657"/>
    </source>
</evidence>
<evidence type="ECO:0000256" key="6">
    <source>
        <dbReference type="ARBA" id="ARBA00023077"/>
    </source>
</evidence>
<evidence type="ECO:0000256" key="12">
    <source>
        <dbReference type="SAM" id="SignalP"/>
    </source>
</evidence>
<comment type="subcellular location">
    <subcellularLocation>
        <location evidence="1 9">Cell outer membrane</location>
        <topology evidence="1 9">Multi-pass membrane protein</topology>
    </subcellularLocation>
</comment>
<evidence type="ECO:0000256" key="10">
    <source>
        <dbReference type="PROSITE-ProRule" id="PRU10144"/>
    </source>
</evidence>
<evidence type="ECO:0000256" key="9">
    <source>
        <dbReference type="PROSITE-ProRule" id="PRU01360"/>
    </source>
</evidence>
<dbReference type="InterPro" id="IPR010104">
    <property type="entry name" value="TonB_rcpt_bac"/>
</dbReference>
<dbReference type="RefSeq" id="WP_343880976.1">
    <property type="nucleotide sequence ID" value="NZ_BAAAFO010000002.1"/>
</dbReference>
<evidence type="ECO:0000259" key="13">
    <source>
        <dbReference type="Pfam" id="PF00593"/>
    </source>
</evidence>
<keyword evidence="4 9" id="KW-0812">Transmembrane</keyword>
<dbReference type="PROSITE" id="PS52016">
    <property type="entry name" value="TONB_DEPENDENT_REC_3"/>
    <property type="match status" value="1"/>
</dbReference>
<keyword evidence="8 9" id="KW-0998">Cell outer membrane</keyword>
<organism evidence="15 16">
    <name type="scientific">Rhodanobacter caeni</name>
    <dbReference type="NCBI Taxonomy" id="657654"/>
    <lineage>
        <taxon>Bacteria</taxon>
        <taxon>Pseudomonadati</taxon>
        <taxon>Pseudomonadota</taxon>
        <taxon>Gammaproteobacteria</taxon>
        <taxon>Lysobacterales</taxon>
        <taxon>Rhodanobacteraceae</taxon>
        <taxon>Rhodanobacter</taxon>
    </lineage>
</organism>
<gene>
    <name evidence="15" type="ORF">GCM10009126_10710</name>
</gene>
<protein>
    <submittedName>
        <fullName evidence="15">TonB-dependent receptor</fullName>
    </submittedName>
</protein>
<dbReference type="Pfam" id="PF07715">
    <property type="entry name" value="Plug"/>
    <property type="match status" value="1"/>
</dbReference>
<reference evidence="16" key="1">
    <citation type="journal article" date="2019" name="Int. J. Syst. Evol. Microbiol.">
        <title>The Global Catalogue of Microorganisms (GCM) 10K type strain sequencing project: providing services to taxonomists for standard genome sequencing and annotation.</title>
        <authorList>
            <consortium name="The Broad Institute Genomics Platform"/>
            <consortium name="The Broad Institute Genome Sequencing Center for Infectious Disease"/>
            <person name="Wu L."/>
            <person name="Ma J."/>
        </authorList>
    </citation>
    <scope>NUCLEOTIDE SEQUENCE [LARGE SCALE GENOMIC DNA]</scope>
    <source>
        <strain evidence="16">JCM 16242</strain>
    </source>
</reference>
<dbReference type="Gene3D" id="2.40.170.20">
    <property type="entry name" value="TonB-dependent receptor, beta-barrel domain"/>
    <property type="match status" value="1"/>
</dbReference>
<proteinExistence type="inferred from homology"/>
<dbReference type="InterPro" id="IPR037066">
    <property type="entry name" value="Plug_dom_sf"/>
</dbReference>
<evidence type="ECO:0000256" key="11">
    <source>
        <dbReference type="RuleBase" id="RU003357"/>
    </source>
</evidence>
<dbReference type="Gene3D" id="2.170.130.10">
    <property type="entry name" value="TonB-dependent receptor, plug domain"/>
    <property type="match status" value="1"/>
</dbReference>
<keyword evidence="3 9" id="KW-1134">Transmembrane beta strand</keyword>
<dbReference type="PANTHER" id="PTHR40980">
    <property type="entry name" value="PLUG DOMAIN-CONTAINING PROTEIN"/>
    <property type="match status" value="1"/>
</dbReference>
<evidence type="ECO:0000256" key="8">
    <source>
        <dbReference type="ARBA" id="ARBA00023237"/>
    </source>
</evidence>
<name>A0ABP3E2B2_9GAMM</name>
<feature type="signal peptide" evidence="12">
    <location>
        <begin position="1"/>
        <end position="24"/>
    </location>
</feature>
<keyword evidence="7 9" id="KW-0472">Membrane</keyword>
<evidence type="ECO:0000256" key="5">
    <source>
        <dbReference type="ARBA" id="ARBA00022729"/>
    </source>
</evidence>
<dbReference type="InterPro" id="IPR012910">
    <property type="entry name" value="Plug_dom"/>
</dbReference>
<feature type="domain" description="TonB-dependent receptor plug" evidence="14">
    <location>
        <begin position="75"/>
        <end position="185"/>
    </location>
</feature>
<keyword evidence="16" id="KW-1185">Reference proteome</keyword>
<accession>A0ABP3E2B2</accession>
<feature type="chain" id="PRO_5045981312" evidence="12">
    <location>
        <begin position="25"/>
        <end position="913"/>
    </location>
</feature>